<dbReference type="SUPFAM" id="SSF143990">
    <property type="entry name" value="YbiA-like"/>
    <property type="match status" value="1"/>
</dbReference>
<organism evidence="2 3">
    <name type="scientific">Syphacia muris</name>
    <dbReference type="NCBI Taxonomy" id="451379"/>
    <lineage>
        <taxon>Eukaryota</taxon>
        <taxon>Metazoa</taxon>
        <taxon>Ecdysozoa</taxon>
        <taxon>Nematoda</taxon>
        <taxon>Chromadorea</taxon>
        <taxon>Rhabditida</taxon>
        <taxon>Spirurina</taxon>
        <taxon>Oxyuridomorpha</taxon>
        <taxon>Oxyuroidea</taxon>
        <taxon>Oxyuridae</taxon>
        <taxon>Syphacia</taxon>
    </lineage>
</organism>
<dbReference type="WBParaSite" id="SMUV_0000580101-mRNA-1">
    <property type="protein sequence ID" value="SMUV_0000580101-mRNA-1"/>
    <property type="gene ID" value="SMUV_0000580101"/>
</dbReference>
<dbReference type="CDD" id="cd15457">
    <property type="entry name" value="NADAR"/>
    <property type="match status" value="1"/>
</dbReference>
<dbReference type="InterPro" id="IPR012816">
    <property type="entry name" value="NADAR"/>
</dbReference>
<proteinExistence type="predicted"/>
<evidence type="ECO:0000313" key="3">
    <source>
        <dbReference type="WBParaSite" id="SMUV_0000580101-mRNA-1"/>
    </source>
</evidence>
<reference evidence="3" key="1">
    <citation type="submission" date="2017-02" db="UniProtKB">
        <authorList>
            <consortium name="WormBaseParasite"/>
        </authorList>
    </citation>
    <scope>IDENTIFICATION</scope>
</reference>
<name>A0A0N5AMJ3_9BILA</name>
<protein>
    <submittedName>
        <fullName evidence="3">DUF1768 domain-containing protein</fullName>
    </submittedName>
</protein>
<evidence type="ECO:0000313" key="2">
    <source>
        <dbReference type="Proteomes" id="UP000046393"/>
    </source>
</evidence>
<dbReference type="Pfam" id="PF08719">
    <property type="entry name" value="NADAR"/>
    <property type="match status" value="1"/>
</dbReference>
<dbReference type="STRING" id="451379.A0A0N5AMJ3"/>
<dbReference type="AlphaFoldDB" id="A0A0N5AMJ3"/>
<evidence type="ECO:0000259" key="1">
    <source>
        <dbReference type="Pfam" id="PF08719"/>
    </source>
</evidence>
<dbReference type="InterPro" id="IPR037238">
    <property type="entry name" value="YbiA-like_sf"/>
</dbReference>
<sequence length="322" mass="36513">MSTPVTLKQMEIAREKAARRHRHYENVLVPISMPLSQHYTSYRMRTSNIDFTVDRAGGRQYTSFENSGKRETNRRFPVKTLTPPLTENIPSGIDSDEYKISVAQALCFNGRQHFLSNFYPASLRVEGHEYPSVEHYYQACKLYTLAGANVASEIRNVIDSGQVKIFAKKILRSANISVGKIEEWKRTQGLALLYHALMHKFAQNPDLRSKLLATGDSILAHTYEYDNVYATGCDKNKLMEWCVKNSGTILKVPTRIDTDTLIYIPLVGSGKNVLGFLNMKVRRELRNYGLSKSDHTDPILLTAMKSLHLNEQCNGATCDDEL</sequence>
<dbReference type="Gene3D" id="1.10.357.40">
    <property type="entry name" value="YbiA-like"/>
    <property type="match status" value="1"/>
</dbReference>
<dbReference type="Proteomes" id="UP000046393">
    <property type="component" value="Unplaced"/>
</dbReference>
<accession>A0A0N5AMJ3</accession>
<feature type="domain" description="NADAR" evidence="1">
    <location>
        <begin position="111"/>
        <end position="286"/>
    </location>
</feature>
<keyword evidence="2" id="KW-1185">Reference proteome</keyword>